<dbReference type="InterPro" id="IPR028322">
    <property type="entry name" value="PNRC-like_rgn"/>
</dbReference>
<feature type="compositionally biased region" description="Polar residues" evidence="1">
    <location>
        <begin position="23"/>
        <end position="35"/>
    </location>
</feature>
<evidence type="ECO:0000313" key="3">
    <source>
        <dbReference type="Proteomes" id="UP000034947"/>
    </source>
</evidence>
<feature type="compositionally biased region" description="Basic residues" evidence="1">
    <location>
        <begin position="63"/>
        <end position="72"/>
    </location>
</feature>
<sequence>MSTQITTPPTPKGSRNNRRNQKRNGTTPSAQNASVLATPPSSPPRAVSPRGATTDSSNNVTLSKKKTNRSARKPRDIPKTSPVNNNKGHRHTSSHPNNNITTPQLKDSPHYAGPTFHASPAPSALPIPSFFSKSLPETDLAPALEPDSDGFDAEPDMEGTPSKPKARPIIPPENPQSTPLDFLFKAAVEARKSQPQQSPEPSPRVRSPQTDSKALQQRRFNHAAAGMFPLEMESPTPRHPQIGPSFAPSYKDRMNALRSASSPSPVLKDLGEDERRAKTEALKNLLLNPRPQRPSSASHVAHNQVNGHHDRPGPNPMVPHFATPLRTSSGPPTAGSYHLPFDQQAPSTRAEAHSQSSHMHPNSPQHFKSQSSALRREVLSSNPGNAPNTPKQAYHSPFMTYDYAKFSGQQNSTYYAQGSSKSPVSRSSSSSANSQALDTKKMEDDLRRILKLDVTPGIPPSGMQSSLA</sequence>
<reference evidence="2 3" key="1">
    <citation type="submission" date="2015-02" db="EMBL/GenBank/DDBJ databases">
        <title>Draft Genome Sequences of Two Closely-Related Aflatoxigenic Aspergillus Species Obtained from the Cote d'Ivoire.</title>
        <authorList>
            <person name="Moore G.G."/>
            <person name="Beltz S.B."/>
            <person name="Mack B.M."/>
        </authorList>
    </citation>
    <scope>NUCLEOTIDE SEQUENCE [LARGE SCALE GENOMIC DNA]</scope>
    <source>
        <strain evidence="2 3">SRRC1432</strain>
    </source>
</reference>
<feature type="region of interest" description="Disordered" evidence="1">
    <location>
        <begin position="278"/>
        <end position="394"/>
    </location>
</feature>
<dbReference type="PANTHER" id="PTHR35361">
    <property type="entry name" value="OS08G0443700 PROTEIN"/>
    <property type="match status" value="1"/>
</dbReference>
<dbReference type="EMBL" id="JYKN01002749">
    <property type="protein sequence ID" value="KKK15311.1"/>
    <property type="molecule type" value="Genomic_DNA"/>
</dbReference>
<feature type="compositionally biased region" description="Low complexity" evidence="1">
    <location>
        <begin position="118"/>
        <end position="132"/>
    </location>
</feature>
<feature type="compositionally biased region" description="Low complexity" evidence="1">
    <location>
        <begin position="419"/>
        <end position="434"/>
    </location>
</feature>
<feature type="region of interest" description="Disordered" evidence="1">
    <location>
        <begin position="414"/>
        <end position="468"/>
    </location>
</feature>
<evidence type="ECO:0000256" key="1">
    <source>
        <dbReference type="SAM" id="MobiDB-lite"/>
    </source>
</evidence>
<feature type="compositionally biased region" description="Low complexity" evidence="1">
    <location>
        <begin position="193"/>
        <end position="209"/>
    </location>
</feature>
<feature type="region of interest" description="Disordered" evidence="1">
    <location>
        <begin position="230"/>
        <end position="249"/>
    </location>
</feature>
<accession>A0A0F8UWX0</accession>
<dbReference type="AlphaFoldDB" id="A0A0F8UWX0"/>
<feature type="compositionally biased region" description="Basic and acidic residues" evidence="1">
    <location>
        <begin position="438"/>
        <end position="451"/>
    </location>
</feature>
<dbReference type="Pfam" id="PF15365">
    <property type="entry name" value="PNRC"/>
    <property type="match status" value="1"/>
</dbReference>
<feature type="compositionally biased region" description="Polar residues" evidence="1">
    <location>
        <begin position="293"/>
        <end position="306"/>
    </location>
</feature>
<feature type="region of interest" description="Disordered" evidence="1">
    <location>
        <begin position="1"/>
        <end position="225"/>
    </location>
</feature>
<evidence type="ECO:0008006" key="4">
    <source>
        <dbReference type="Google" id="ProtNLM"/>
    </source>
</evidence>
<dbReference type="GO" id="GO:0016071">
    <property type="term" value="P:mRNA metabolic process"/>
    <property type="evidence" value="ECO:0007669"/>
    <property type="project" value="UniProtKB-ARBA"/>
</dbReference>
<organism evidence="2 3">
    <name type="scientific">Aspergillus ochraceoroseus</name>
    <dbReference type="NCBI Taxonomy" id="138278"/>
    <lineage>
        <taxon>Eukaryota</taxon>
        <taxon>Fungi</taxon>
        <taxon>Dikarya</taxon>
        <taxon>Ascomycota</taxon>
        <taxon>Pezizomycotina</taxon>
        <taxon>Eurotiomycetes</taxon>
        <taxon>Eurotiomycetidae</taxon>
        <taxon>Eurotiales</taxon>
        <taxon>Aspergillaceae</taxon>
        <taxon>Aspergillus</taxon>
        <taxon>Aspergillus subgen. Nidulantes</taxon>
    </lineage>
</organism>
<feature type="compositionally biased region" description="Acidic residues" evidence="1">
    <location>
        <begin position="146"/>
        <end position="157"/>
    </location>
</feature>
<proteinExistence type="predicted"/>
<evidence type="ECO:0000313" key="2">
    <source>
        <dbReference type="EMBL" id="KKK15311.1"/>
    </source>
</evidence>
<protein>
    <recommendedName>
        <fullName evidence="4">Proteophosphoglycan 5</fullName>
    </recommendedName>
</protein>
<dbReference type="OrthoDB" id="2142961at2759"/>
<feature type="compositionally biased region" description="Polar residues" evidence="1">
    <location>
        <begin position="51"/>
        <end position="62"/>
    </location>
</feature>
<keyword evidence="3" id="KW-1185">Reference proteome</keyword>
<dbReference type="VEuPathDB" id="FungiDB:P175DRAFT_0511952"/>
<name>A0A0F8UWX0_9EURO</name>
<feature type="compositionally biased region" description="Polar residues" evidence="1">
    <location>
        <begin position="353"/>
        <end position="391"/>
    </location>
</feature>
<feature type="compositionally biased region" description="Polar residues" evidence="1">
    <location>
        <begin position="94"/>
        <end position="105"/>
    </location>
</feature>
<comment type="caution">
    <text evidence="2">The sequence shown here is derived from an EMBL/GenBank/DDBJ whole genome shotgun (WGS) entry which is preliminary data.</text>
</comment>
<dbReference type="Proteomes" id="UP000034947">
    <property type="component" value="Unassembled WGS sequence"/>
</dbReference>
<gene>
    <name evidence="2" type="ORF">AOCH_001569</name>
</gene>
<dbReference type="PANTHER" id="PTHR35361:SF1">
    <property type="entry name" value="OS08G0443700 PROTEIN"/>
    <property type="match status" value="1"/>
</dbReference>